<evidence type="ECO:0000256" key="2">
    <source>
        <dbReference type="ARBA" id="ARBA00007800"/>
    </source>
</evidence>
<dbReference type="HAMAP" id="MF_01209">
    <property type="entry name" value="CPSase_S_chain"/>
    <property type="match status" value="1"/>
</dbReference>
<feature type="binding site" evidence="8">
    <location>
        <position position="213"/>
    </location>
    <ligand>
        <name>L-glutamine</name>
        <dbReference type="ChEBI" id="CHEBI:58359"/>
    </ligand>
</feature>
<dbReference type="NCBIfam" id="NF009475">
    <property type="entry name" value="PRK12838.1"/>
    <property type="match status" value="1"/>
</dbReference>
<comment type="subunit">
    <text evidence="8">Composed of two chains; the small (or glutamine) chain promotes the hydrolysis of glutamine to ammonia, which is used by the large (or ammonia) chain to synthesize carbamoyl phosphate. Tetramer of heterodimers (alpha,beta)4.</text>
</comment>
<dbReference type="RefSeq" id="WP_204414214.1">
    <property type="nucleotide sequence ID" value="NZ_JAFBED010000002.1"/>
</dbReference>
<dbReference type="SUPFAM" id="SSF52021">
    <property type="entry name" value="Carbamoyl phosphate synthetase, small subunit N-terminal domain"/>
    <property type="match status" value="1"/>
</dbReference>
<evidence type="ECO:0000256" key="1">
    <source>
        <dbReference type="ARBA" id="ARBA00005077"/>
    </source>
</evidence>
<feature type="binding site" evidence="8">
    <location>
        <position position="282"/>
    </location>
    <ligand>
        <name>L-glutamine</name>
        <dbReference type="ChEBI" id="CHEBI:58359"/>
    </ligand>
</feature>
<feature type="binding site" evidence="8">
    <location>
        <position position="244"/>
    </location>
    <ligand>
        <name>L-glutamine</name>
        <dbReference type="ChEBI" id="CHEBI:58359"/>
    </ligand>
</feature>
<keyword evidence="3 8" id="KW-0436">Ligase</keyword>
<feature type="active site" description="Nucleophile" evidence="8">
    <location>
        <position position="240"/>
    </location>
</feature>
<comment type="function">
    <text evidence="8">Small subunit of the glutamine-dependent carbamoyl phosphate synthetase (CPSase). CPSase catalyzes the formation of carbamoyl phosphate from the ammonia moiety of glutamine, carbonate, and phosphate donated by ATP, constituting the first step of 2 biosynthetic pathways, one leading to arginine and/or urea and the other to pyrimidine nucleotides. The small subunit (glutamine amidotransferase) binds and cleaves glutamine to supply the large subunit with the substrate ammonia.</text>
</comment>
<dbReference type="Pfam" id="PF00988">
    <property type="entry name" value="CPSase_sm_chain"/>
    <property type="match status" value="1"/>
</dbReference>
<dbReference type="PANTHER" id="PTHR43418:SF7">
    <property type="entry name" value="CARBAMOYL-PHOSPHATE SYNTHASE SMALL CHAIN"/>
    <property type="match status" value="1"/>
</dbReference>
<dbReference type="PROSITE" id="PS51273">
    <property type="entry name" value="GATASE_TYPE_1"/>
    <property type="match status" value="1"/>
</dbReference>
<evidence type="ECO:0000256" key="6">
    <source>
        <dbReference type="ARBA" id="ARBA00022962"/>
    </source>
</evidence>
<dbReference type="Proteomes" id="UP000737402">
    <property type="component" value="Unassembled WGS sequence"/>
</dbReference>
<dbReference type="InterPro" id="IPR006274">
    <property type="entry name" value="CarbamoylP_synth_ssu"/>
</dbReference>
<dbReference type="EC" id="6.3.5.5" evidence="8"/>
<comment type="caution">
    <text evidence="10">The sequence shown here is derived from an EMBL/GenBank/DDBJ whole genome shotgun (WGS) entry which is preliminary data.</text>
</comment>
<feature type="binding site" evidence="8">
    <location>
        <position position="215"/>
    </location>
    <ligand>
        <name>L-glutamine</name>
        <dbReference type="ChEBI" id="CHEBI:58359"/>
    </ligand>
</feature>
<dbReference type="CDD" id="cd01744">
    <property type="entry name" value="GATase1_CPSase"/>
    <property type="match status" value="1"/>
</dbReference>
<dbReference type="NCBIfam" id="TIGR01368">
    <property type="entry name" value="CPSaseIIsmall"/>
    <property type="match status" value="1"/>
</dbReference>
<name>A0ABS2NX72_9BACI</name>
<feature type="active site" evidence="8">
    <location>
        <position position="325"/>
    </location>
</feature>
<dbReference type="InterPro" id="IPR035686">
    <property type="entry name" value="CPSase_GATase1"/>
</dbReference>
<feature type="binding site" evidence="8">
    <location>
        <position position="285"/>
    </location>
    <ligand>
        <name>L-glutamine</name>
        <dbReference type="ChEBI" id="CHEBI:58359"/>
    </ligand>
</feature>
<sequence length="358" mass="39206">MKKGYLLLETGEIFPGTLIGSQEESIGEVVFNTSMTGYQEIMSDPSYAGQIIVFCYPIIGNYGVNANDFEAETLYAKGIITGEICNAPNHYSSQGSADILLKGSEVSGLTGVDTRELVKTIRKRGTVKGLITSDIKQFPTIAHSDFLVKEVSTSQPKTYENPGAHIALIDYGHKKSILHALLKEGCKVTLLPYDTTFNQVKALSPDGVVFSNGPGNPEELKDHLAEIKMISTHYPSLGICLGHQLIALAFGARTQKLLFGHRGGNHPVKETSTGKVFITSQNHSYVVKEESLDLSKFEVLFKNINDGTVEGIRHRNLPLVAVQFHPEANPGPHDTTYLFSAFLKSINERTEVMSYAIN</sequence>
<gene>
    <name evidence="8" type="primary">carA</name>
    <name evidence="10" type="ORF">JOC95_001112</name>
</gene>
<evidence type="ECO:0000256" key="8">
    <source>
        <dbReference type="HAMAP-Rule" id="MF_01209"/>
    </source>
</evidence>
<organism evidence="10 11">
    <name type="scientific">Sutcliffiella tianshenii</name>
    <dbReference type="NCBI Taxonomy" id="1463404"/>
    <lineage>
        <taxon>Bacteria</taxon>
        <taxon>Bacillati</taxon>
        <taxon>Bacillota</taxon>
        <taxon>Bacilli</taxon>
        <taxon>Bacillales</taxon>
        <taxon>Bacillaceae</taxon>
        <taxon>Sutcliffiella</taxon>
    </lineage>
</organism>
<keyword evidence="4 8" id="KW-0547">Nucleotide-binding</keyword>
<dbReference type="PRINTS" id="PR00096">
    <property type="entry name" value="GATASE"/>
</dbReference>
<comment type="similarity">
    <text evidence="2 8">Belongs to the CarA family.</text>
</comment>
<comment type="catalytic activity">
    <reaction evidence="8">
        <text>L-glutamine + H2O = L-glutamate + NH4(+)</text>
        <dbReference type="Rhea" id="RHEA:15889"/>
        <dbReference type="ChEBI" id="CHEBI:15377"/>
        <dbReference type="ChEBI" id="CHEBI:28938"/>
        <dbReference type="ChEBI" id="CHEBI:29985"/>
        <dbReference type="ChEBI" id="CHEBI:58359"/>
    </reaction>
</comment>
<dbReference type="SMART" id="SM01097">
    <property type="entry name" value="CPSase_sm_chain"/>
    <property type="match status" value="1"/>
</dbReference>
<keyword evidence="11" id="KW-1185">Reference proteome</keyword>
<proteinExistence type="inferred from homology"/>
<comment type="pathway">
    <text evidence="8">Pyrimidine metabolism; UMP biosynthesis via de novo pathway; (S)-dihydroorotate from bicarbonate: step 1/3.</text>
</comment>
<feature type="active site" evidence="8">
    <location>
        <position position="327"/>
    </location>
</feature>
<comment type="caution">
    <text evidence="8">Lacks conserved residue(s) required for the propagation of feature annotation.</text>
</comment>
<feature type="domain" description="Carbamoyl-phosphate synthase small subunit N-terminal" evidence="9">
    <location>
        <begin position="2"/>
        <end position="132"/>
    </location>
</feature>
<dbReference type="PRINTS" id="PR00097">
    <property type="entry name" value="ANTSNTHASEII"/>
</dbReference>
<keyword evidence="6 8" id="KW-0315">Glutamine amidotransferase</keyword>
<keyword evidence="8" id="KW-0028">Amino-acid biosynthesis</keyword>
<keyword evidence="8" id="KW-0665">Pyrimidine biosynthesis</keyword>
<dbReference type="InterPro" id="IPR036480">
    <property type="entry name" value="CarbP_synth_ssu_N_sf"/>
</dbReference>
<evidence type="ECO:0000256" key="7">
    <source>
        <dbReference type="ARBA" id="ARBA00048816"/>
    </source>
</evidence>
<dbReference type="InterPro" id="IPR050472">
    <property type="entry name" value="Anth_synth/Amidotransfase"/>
</dbReference>
<protein>
    <recommendedName>
        <fullName evidence="8">Carbamoyl phosphate synthase small chain</fullName>
        <ecNumber evidence="8">6.3.5.5</ecNumber>
    </recommendedName>
    <alternativeName>
        <fullName evidence="8">Carbamoyl phosphate synthetase glutamine chain</fullName>
    </alternativeName>
</protein>
<dbReference type="Gene3D" id="3.40.50.880">
    <property type="match status" value="1"/>
</dbReference>
<feature type="binding site" evidence="8">
    <location>
        <position position="241"/>
    </location>
    <ligand>
        <name>L-glutamine</name>
        <dbReference type="ChEBI" id="CHEBI:58359"/>
    </ligand>
</feature>
<dbReference type="InterPro" id="IPR002474">
    <property type="entry name" value="CarbamoylP_synth_ssu_N"/>
</dbReference>
<dbReference type="InterPro" id="IPR029062">
    <property type="entry name" value="Class_I_gatase-like"/>
</dbReference>
<dbReference type="EMBL" id="JAFBED010000002">
    <property type="protein sequence ID" value="MBM7619263.1"/>
    <property type="molecule type" value="Genomic_DNA"/>
</dbReference>
<reference evidence="10 11" key="1">
    <citation type="submission" date="2021-01" db="EMBL/GenBank/DDBJ databases">
        <title>Genomic Encyclopedia of Type Strains, Phase IV (KMG-IV): sequencing the most valuable type-strain genomes for metagenomic binning, comparative biology and taxonomic classification.</title>
        <authorList>
            <person name="Goeker M."/>
        </authorList>
    </citation>
    <scope>NUCLEOTIDE SEQUENCE [LARGE SCALE GENOMIC DNA]</scope>
    <source>
        <strain evidence="10 11">DSM 25879</strain>
    </source>
</reference>
<evidence type="ECO:0000259" key="9">
    <source>
        <dbReference type="SMART" id="SM01097"/>
    </source>
</evidence>
<evidence type="ECO:0000313" key="11">
    <source>
        <dbReference type="Proteomes" id="UP000737402"/>
    </source>
</evidence>
<feature type="binding site" evidence="8">
    <location>
        <position position="46"/>
    </location>
    <ligand>
        <name>L-glutamine</name>
        <dbReference type="ChEBI" id="CHEBI:58359"/>
    </ligand>
</feature>
<dbReference type="PANTHER" id="PTHR43418">
    <property type="entry name" value="MULTIFUNCTIONAL TRYPTOPHAN BIOSYNTHESIS PROTEIN-RELATED"/>
    <property type="match status" value="1"/>
</dbReference>
<dbReference type="GO" id="GO:0004088">
    <property type="term" value="F:carbamoyl-phosphate synthase (glutamine-hydrolyzing) activity"/>
    <property type="evidence" value="ECO:0007669"/>
    <property type="project" value="UniProtKB-EC"/>
</dbReference>
<keyword evidence="8" id="KW-0055">Arginine biosynthesis</keyword>
<feature type="region of interest" description="CPSase" evidence="8">
    <location>
        <begin position="1"/>
        <end position="164"/>
    </location>
</feature>
<keyword evidence="5 8" id="KW-0067">ATP-binding</keyword>
<accession>A0ABS2NX72</accession>
<comment type="catalytic activity">
    <reaction evidence="7 8">
        <text>hydrogencarbonate + L-glutamine + 2 ATP + H2O = carbamoyl phosphate + L-glutamate + 2 ADP + phosphate + 2 H(+)</text>
        <dbReference type="Rhea" id="RHEA:18633"/>
        <dbReference type="ChEBI" id="CHEBI:15377"/>
        <dbReference type="ChEBI" id="CHEBI:15378"/>
        <dbReference type="ChEBI" id="CHEBI:17544"/>
        <dbReference type="ChEBI" id="CHEBI:29985"/>
        <dbReference type="ChEBI" id="CHEBI:30616"/>
        <dbReference type="ChEBI" id="CHEBI:43474"/>
        <dbReference type="ChEBI" id="CHEBI:58228"/>
        <dbReference type="ChEBI" id="CHEBI:58359"/>
        <dbReference type="ChEBI" id="CHEBI:456216"/>
        <dbReference type="EC" id="6.3.5.5"/>
    </reaction>
</comment>
<comment type="pathway">
    <text evidence="1 8">Amino-acid biosynthesis; L-arginine biosynthesis; carbamoyl phosphate from bicarbonate: step 1/1.</text>
</comment>
<dbReference type="PRINTS" id="PR00099">
    <property type="entry name" value="CPSGATASE"/>
</dbReference>
<evidence type="ECO:0000256" key="3">
    <source>
        <dbReference type="ARBA" id="ARBA00022598"/>
    </source>
</evidence>
<evidence type="ECO:0000313" key="10">
    <source>
        <dbReference type="EMBL" id="MBM7619263.1"/>
    </source>
</evidence>
<evidence type="ECO:0000256" key="4">
    <source>
        <dbReference type="ARBA" id="ARBA00022741"/>
    </source>
</evidence>
<dbReference type="Pfam" id="PF00117">
    <property type="entry name" value="GATase"/>
    <property type="match status" value="1"/>
</dbReference>
<dbReference type="Gene3D" id="3.50.30.20">
    <property type="entry name" value="Carbamoyl-phosphate synthase small subunit, N-terminal domain"/>
    <property type="match status" value="1"/>
</dbReference>
<dbReference type="InterPro" id="IPR017926">
    <property type="entry name" value="GATASE"/>
</dbReference>
<evidence type="ECO:0000256" key="5">
    <source>
        <dbReference type="ARBA" id="ARBA00022840"/>
    </source>
</evidence>
<dbReference type="SUPFAM" id="SSF52317">
    <property type="entry name" value="Class I glutamine amidotransferase-like"/>
    <property type="match status" value="1"/>
</dbReference>